<reference evidence="7 8" key="1">
    <citation type="submission" date="2018-03" db="EMBL/GenBank/DDBJ databases">
        <title>Alkalicoccus saliphilus sp. nov., isolated from a mineral pool.</title>
        <authorList>
            <person name="Zhao B."/>
        </authorList>
    </citation>
    <scope>NUCLEOTIDE SEQUENCE [LARGE SCALE GENOMIC DNA]</scope>
    <source>
        <strain evidence="7 8">6AG</strain>
    </source>
</reference>
<dbReference type="AlphaFoldDB" id="A0A2T4UA58"/>
<protein>
    <recommendedName>
        <fullName evidence="9">CidA/LrgA family protein</fullName>
    </recommendedName>
</protein>
<feature type="transmembrane region" description="Helical" evidence="6">
    <location>
        <begin position="89"/>
        <end position="109"/>
    </location>
</feature>
<dbReference type="RefSeq" id="WP_107583437.1">
    <property type="nucleotide sequence ID" value="NZ_PZJJ01000002.1"/>
</dbReference>
<feature type="transmembrane region" description="Helical" evidence="6">
    <location>
        <begin position="31"/>
        <end position="52"/>
    </location>
</feature>
<keyword evidence="4 6" id="KW-1133">Transmembrane helix</keyword>
<comment type="subcellular location">
    <subcellularLocation>
        <location evidence="1">Cell membrane</location>
        <topology evidence="1">Multi-pass membrane protein</topology>
    </subcellularLocation>
</comment>
<evidence type="ECO:0008006" key="9">
    <source>
        <dbReference type="Google" id="ProtNLM"/>
    </source>
</evidence>
<keyword evidence="2" id="KW-1003">Cell membrane</keyword>
<evidence type="ECO:0000313" key="8">
    <source>
        <dbReference type="Proteomes" id="UP000240509"/>
    </source>
</evidence>
<dbReference type="Pfam" id="PF03788">
    <property type="entry name" value="LrgA"/>
    <property type="match status" value="1"/>
</dbReference>
<proteinExistence type="predicted"/>
<dbReference type="Proteomes" id="UP000240509">
    <property type="component" value="Unassembled WGS sequence"/>
</dbReference>
<dbReference type="InterPro" id="IPR005538">
    <property type="entry name" value="LrgA/CidA"/>
</dbReference>
<evidence type="ECO:0000313" key="7">
    <source>
        <dbReference type="EMBL" id="PTL40259.1"/>
    </source>
</evidence>
<feature type="transmembrane region" description="Helical" evidence="6">
    <location>
        <begin position="7"/>
        <end position="25"/>
    </location>
</feature>
<dbReference type="PANTHER" id="PTHR33931">
    <property type="entry name" value="HOLIN-LIKE PROTEIN CIDA-RELATED"/>
    <property type="match status" value="1"/>
</dbReference>
<evidence type="ECO:0000256" key="3">
    <source>
        <dbReference type="ARBA" id="ARBA00022692"/>
    </source>
</evidence>
<keyword evidence="5 6" id="KW-0472">Membrane</keyword>
<accession>A0A2T4UA58</accession>
<evidence type="ECO:0000256" key="1">
    <source>
        <dbReference type="ARBA" id="ARBA00004651"/>
    </source>
</evidence>
<organism evidence="7 8">
    <name type="scientific">Alkalicoccus saliphilus</name>
    <dbReference type="NCBI Taxonomy" id="200989"/>
    <lineage>
        <taxon>Bacteria</taxon>
        <taxon>Bacillati</taxon>
        <taxon>Bacillota</taxon>
        <taxon>Bacilli</taxon>
        <taxon>Bacillales</taxon>
        <taxon>Bacillaceae</taxon>
        <taxon>Alkalicoccus</taxon>
    </lineage>
</organism>
<evidence type="ECO:0000256" key="6">
    <source>
        <dbReference type="SAM" id="Phobius"/>
    </source>
</evidence>
<sequence>MIKDFTALALQFLLLWVLFQIGTWFSETTGLAVPGNVIGLILLLTLLITRVIPISWVDRGAGLFVKHLGFFFIPICVGVLAVGTLSPQLAFSLTVILLLSTLAGIAVTGKIFQSIAGRKELENDRSST</sequence>
<name>A0A2T4UA58_9BACI</name>
<dbReference type="EMBL" id="PZJJ01000002">
    <property type="protein sequence ID" value="PTL40259.1"/>
    <property type="molecule type" value="Genomic_DNA"/>
</dbReference>
<dbReference type="PANTHER" id="PTHR33931:SF2">
    <property type="entry name" value="HOLIN-LIKE PROTEIN CIDA"/>
    <property type="match status" value="1"/>
</dbReference>
<evidence type="ECO:0000256" key="4">
    <source>
        <dbReference type="ARBA" id="ARBA00022989"/>
    </source>
</evidence>
<comment type="caution">
    <text evidence="7">The sequence shown here is derived from an EMBL/GenBank/DDBJ whole genome shotgun (WGS) entry which is preliminary data.</text>
</comment>
<evidence type="ECO:0000256" key="5">
    <source>
        <dbReference type="ARBA" id="ARBA00023136"/>
    </source>
</evidence>
<keyword evidence="3 6" id="KW-0812">Transmembrane</keyword>
<keyword evidence="8" id="KW-1185">Reference proteome</keyword>
<evidence type="ECO:0000256" key="2">
    <source>
        <dbReference type="ARBA" id="ARBA00022475"/>
    </source>
</evidence>
<dbReference type="OrthoDB" id="3176438at2"/>
<gene>
    <name evidence="7" type="ORF">C6Y45_02445</name>
</gene>
<feature type="transmembrane region" description="Helical" evidence="6">
    <location>
        <begin position="64"/>
        <end position="83"/>
    </location>
</feature>
<dbReference type="GO" id="GO:0005886">
    <property type="term" value="C:plasma membrane"/>
    <property type="evidence" value="ECO:0007669"/>
    <property type="project" value="UniProtKB-SubCell"/>
</dbReference>